<reference evidence="22 23" key="1">
    <citation type="journal article" date="2024" name="Microbiology">
        <title>Methylomarinum rosea sp. nov., a novel halophilic methanotrophic bacterium from the hypersaline Lake Elton.</title>
        <authorList>
            <person name="Suleimanov R.Z."/>
            <person name="Oshkin I.Y."/>
            <person name="Danilova O.V."/>
            <person name="Suzina N.E."/>
            <person name="Dedysh S.N."/>
        </authorList>
    </citation>
    <scope>NUCLEOTIDE SEQUENCE [LARGE SCALE GENOMIC DNA]</scope>
    <source>
        <strain evidence="22 23">Ch1-1</strain>
    </source>
</reference>
<evidence type="ECO:0000259" key="20">
    <source>
        <dbReference type="PROSITE" id="PS51383"/>
    </source>
</evidence>
<feature type="binding site" evidence="18">
    <location>
        <begin position="130"/>
        <end position="136"/>
    </location>
    <ligand>
        <name>(6S)-NADPHX</name>
        <dbReference type="ChEBI" id="CHEBI:64076"/>
    </ligand>
</feature>
<feature type="domain" description="YjeF N-terminal" evidence="21">
    <location>
        <begin position="14"/>
        <end position="216"/>
    </location>
</feature>
<dbReference type="EMBL" id="CP157743">
    <property type="protein sequence ID" value="XBS19980.1"/>
    <property type="molecule type" value="Genomic_DNA"/>
</dbReference>
<evidence type="ECO:0000256" key="13">
    <source>
        <dbReference type="ARBA" id="ARBA00023268"/>
    </source>
</evidence>
<dbReference type="GO" id="GO:0052855">
    <property type="term" value="F:ADP-dependent NAD(P)H-hydrate dehydratase activity"/>
    <property type="evidence" value="ECO:0007669"/>
    <property type="project" value="UniProtKB-UniRule"/>
</dbReference>
<comment type="function">
    <text evidence="14 19">Bifunctional enzyme that catalyzes the epimerization of the S- and R-forms of NAD(P)HX and the dehydration of the S-form of NAD(P)HX at the expense of ADP, which is converted to AMP. This allows the repair of both epimers of NAD(P)HX, a damaged form of NAD(P)H that is a result of enzymatic or heat-dependent hydration.</text>
</comment>
<dbReference type="PANTHER" id="PTHR12592">
    <property type="entry name" value="ATP-DEPENDENT (S)-NAD(P)H-HYDRATE DEHYDRATASE FAMILY MEMBER"/>
    <property type="match status" value="1"/>
</dbReference>
<dbReference type="InterPro" id="IPR029056">
    <property type="entry name" value="Ribokinase-like"/>
</dbReference>
<feature type="binding site" evidence="17">
    <location>
        <position position="430"/>
    </location>
    <ligand>
        <name>(6S)-NADPHX</name>
        <dbReference type="ChEBI" id="CHEBI:64076"/>
    </ligand>
</feature>
<feature type="binding site" evidence="18">
    <location>
        <begin position="62"/>
        <end position="66"/>
    </location>
    <ligand>
        <name>(6S)-NADPHX</name>
        <dbReference type="ChEBI" id="CHEBI:64076"/>
    </ligand>
</feature>
<accession>A0AAU7NSL9</accession>
<dbReference type="FunFam" id="3.40.1190.20:FF:000017">
    <property type="entry name" value="Multifunctional fusion protein"/>
    <property type="match status" value="1"/>
</dbReference>
<evidence type="ECO:0000313" key="23">
    <source>
        <dbReference type="Proteomes" id="UP001225378"/>
    </source>
</evidence>
<dbReference type="GO" id="GO:0052856">
    <property type="term" value="F:NAD(P)HX epimerase activity"/>
    <property type="evidence" value="ECO:0007669"/>
    <property type="project" value="UniProtKB-UniRule"/>
</dbReference>
<dbReference type="InterPro" id="IPR017953">
    <property type="entry name" value="Carbohydrate_kinase_pred_CS"/>
</dbReference>
<dbReference type="Proteomes" id="UP001225378">
    <property type="component" value="Chromosome"/>
</dbReference>
<dbReference type="NCBIfam" id="TIGR00197">
    <property type="entry name" value="yjeF_nterm"/>
    <property type="match status" value="1"/>
</dbReference>
<dbReference type="InterPro" id="IPR030677">
    <property type="entry name" value="Nnr"/>
</dbReference>
<dbReference type="GO" id="GO:0046872">
    <property type="term" value="F:metal ion binding"/>
    <property type="evidence" value="ECO:0007669"/>
    <property type="project" value="UniProtKB-UniRule"/>
</dbReference>
<feature type="binding site" evidence="17">
    <location>
        <position position="318"/>
    </location>
    <ligand>
        <name>(6S)-NADPHX</name>
        <dbReference type="ChEBI" id="CHEBI:64076"/>
    </ligand>
</feature>
<evidence type="ECO:0000256" key="7">
    <source>
        <dbReference type="ARBA" id="ARBA00022840"/>
    </source>
</evidence>
<dbReference type="GO" id="GO:0046496">
    <property type="term" value="P:nicotinamide nucleotide metabolic process"/>
    <property type="evidence" value="ECO:0007669"/>
    <property type="project" value="UniProtKB-UniRule"/>
</dbReference>
<keyword evidence="12 17" id="KW-0456">Lyase</keyword>
<dbReference type="InterPro" id="IPR000631">
    <property type="entry name" value="CARKD"/>
</dbReference>
<feature type="binding site" evidence="18">
    <location>
        <position position="126"/>
    </location>
    <ligand>
        <name>K(+)</name>
        <dbReference type="ChEBI" id="CHEBI:29103"/>
    </ligand>
</feature>
<comment type="subunit">
    <text evidence="17">Homotetramer.</text>
</comment>
<dbReference type="HAMAP" id="MF_01966">
    <property type="entry name" value="NADHX_epimerase"/>
    <property type="match status" value="1"/>
</dbReference>
<evidence type="ECO:0000256" key="8">
    <source>
        <dbReference type="ARBA" id="ARBA00022857"/>
    </source>
</evidence>
<keyword evidence="7 17" id="KW-0067">ATP-binding</keyword>
<dbReference type="GO" id="GO:0005524">
    <property type="term" value="F:ATP binding"/>
    <property type="evidence" value="ECO:0007669"/>
    <property type="project" value="UniProtKB-UniRule"/>
</dbReference>
<evidence type="ECO:0000256" key="18">
    <source>
        <dbReference type="HAMAP-Rule" id="MF_01966"/>
    </source>
</evidence>
<keyword evidence="9 18" id="KW-0630">Potassium</keyword>
<comment type="catalytic activity">
    <reaction evidence="15 17 19">
        <text>(6S)-NADHX + ADP = AMP + phosphate + NADH + H(+)</text>
        <dbReference type="Rhea" id="RHEA:32223"/>
        <dbReference type="ChEBI" id="CHEBI:15378"/>
        <dbReference type="ChEBI" id="CHEBI:43474"/>
        <dbReference type="ChEBI" id="CHEBI:57945"/>
        <dbReference type="ChEBI" id="CHEBI:64074"/>
        <dbReference type="ChEBI" id="CHEBI:456215"/>
        <dbReference type="ChEBI" id="CHEBI:456216"/>
        <dbReference type="EC" id="4.2.1.136"/>
    </reaction>
</comment>
<dbReference type="SUPFAM" id="SSF53613">
    <property type="entry name" value="Ribokinase-like"/>
    <property type="match status" value="1"/>
</dbReference>
<organism evidence="22 23">
    <name type="scientific">Methylomarinum roseum</name>
    <dbReference type="NCBI Taxonomy" id="3067653"/>
    <lineage>
        <taxon>Bacteria</taxon>
        <taxon>Pseudomonadati</taxon>
        <taxon>Pseudomonadota</taxon>
        <taxon>Gammaproteobacteria</taxon>
        <taxon>Methylococcales</taxon>
        <taxon>Methylococcaceae</taxon>
        <taxon>Methylomarinum</taxon>
    </lineage>
</organism>
<dbReference type="CDD" id="cd01171">
    <property type="entry name" value="YXKO-related"/>
    <property type="match status" value="1"/>
</dbReference>
<comment type="function">
    <text evidence="17">Catalyzes the dehydration of the S-form of NAD(P)HX at the expense of ADP, which is converted to AMP. Together with NAD(P)HX epimerase, which catalyzes the epimerization of the S- and R-forms, the enzyme allows the repair of both epimers of NAD(P)HX, a damaged form of NAD(P)H that is a result of enzymatic or heat-dependent hydration.</text>
</comment>
<dbReference type="NCBIfam" id="TIGR00196">
    <property type="entry name" value="yjeF_cterm"/>
    <property type="match status" value="1"/>
</dbReference>
<feature type="binding site" evidence="17">
    <location>
        <position position="364"/>
    </location>
    <ligand>
        <name>(6S)-NADPHX</name>
        <dbReference type="ChEBI" id="CHEBI:64076"/>
    </ligand>
</feature>
<evidence type="ECO:0000256" key="15">
    <source>
        <dbReference type="ARBA" id="ARBA00048238"/>
    </source>
</evidence>
<dbReference type="EC" id="5.1.99.6" evidence="19"/>
<feature type="binding site" evidence="18">
    <location>
        <position position="159"/>
    </location>
    <ligand>
        <name>(6S)-NADPHX</name>
        <dbReference type="ChEBI" id="CHEBI:64076"/>
    </ligand>
</feature>
<comment type="catalytic activity">
    <reaction evidence="2 18 19">
        <text>(6R)-NADPHX = (6S)-NADPHX</text>
        <dbReference type="Rhea" id="RHEA:32227"/>
        <dbReference type="ChEBI" id="CHEBI:64076"/>
        <dbReference type="ChEBI" id="CHEBI:64077"/>
        <dbReference type="EC" id="5.1.99.6"/>
    </reaction>
</comment>
<dbReference type="Gene3D" id="3.40.50.10260">
    <property type="entry name" value="YjeF N-terminal domain"/>
    <property type="match status" value="1"/>
</dbReference>
<dbReference type="KEGG" id="mech:Q9L42_016715"/>
<comment type="similarity">
    <text evidence="17">Belongs to the NnrD/CARKD family.</text>
</comment>
<keyword evidence="23" id="KW-1185">Reference proteome</keyword>
<comment type="similarity">
    <text evidence="4 19">In the C-terminal section; belongs to the NnrD/CARKD family.</text>
</comment>
<dbReference type="EC" id="4.2.1.136" evidence="19"/>
<dbReference type="InterPro" id="IPR004443">
    <property type="entry name" value="YjeF_N_dom"/>
</dbReference>
<dbReference type="Pfam" id="PF03853">
    <property type="entry name" value="YjeF_N"/>
    <property type="match status" value="1"/>
</dbReference>
<sequence length="487" mass="50550">MQALPENLYTAAQVREMDRIAIEEKGIPGIGLMAKAAGAVFEQIRLRWPELNKLVVFCGGGNNGGDGYVLARLALAAGCQIELVSLTGIDKLRGDALTACRDYLQNGGPIDSLRAQTLAEPCVVVDALLGTGLDREVVGAFAEAIQAINACDWPVIAVDIPSGLNADSGQVMGCAVKADCTVSFIALKRGLFTGEANEYRGELVYSSLLVPADVAATQAHAAKLIRKPVLPRRNRCAHKGHYGHVLLVGGDCGYSGAIRMAAEAALRSGAGLVSVATRADHSHAINIGRPEIMSHAVETVEQLNALLDKANVVVIGPGLGQSSWAQALFSRAMAEDVLCVADADALNLLAKQPALKHNRVITPHPGEASRLLGCSSAEIAADRFAAVTELQRRYGGVALLKGAGTLVKDSQDIYLSTTGNPGMASGGMGDVLSGLIGGLLAQGMAMAMATRLAVHAHGQAADIAAANGGERGLLASDLLAHIRTVLN</sequence>
<evidence type="ECO:0000256" key="17">
    <source>
        <dbReference type="HAMAP-Rule" id="MF_01965"/>
    </source>
</evidence>
<dbReference type="HAMAP" id="MF_01965">
    <property type="entry name" value="NADHX_dehydratase"/>
    <property type="match status" value="1"/>
</dbReference>
<comment type="cofactor">
    <cofactor evidence="17">
        <name>Mg(2+)</name>
        <dbReference type="ChEBI" id="CHEBI:18420"/>
    </cofactor>
</comment>
<feature type="binding site" evidence="18">
    <location>
        <position position="162"/>
    </location>
    <ligand>
        <name>K(+)</name>
        <dbReference type="ChEBI" id="CHEBI:29103"/>
    </ligand>
</feature>
<dbReference type="PROSITE" id="PS01050">
    <property type="entry name" value="YJEF_C_2"/>
    <property type="match status" value="1"/>
</dbReference>
<dbReference type="AlphaFoldDB" id="A0AAU7NSL9"/>
<evidence type="ECO:0000256" key="14">
    <source>
        <dbReference type="ARBA" id="ARBA00025153"/>
    </source>
</evidence>
<dbReference type="Gene3D" id="3.40.1190.20">
    <property type="match status" value="1"/>
</dbReference>
<comment type="similarity">
    <text evidence="3 19">In the N-terminal section; belongs to the NnrE/AIBP family.</text>
</comment>
<dbReference type="PANTHER" id="PTHR12592:SF0">
    <property type="entry name" value="ATP-DEPENDENT (S)-NAD(P)H-HYDRATE DEHYDRATASE"/>
    <property type="match status" value="1"/>
</dbReference>
<gene>
    <name evidence="17" type="primary">nnrD</name>
    <name evidence="18" type="synonym">nnrE</name>
    <name evidence="22" type="ORF">Q9L42_016715</name>
</gene>
<feature type="binding site" evidence="17">
    <location>
        <begin position="401"/>
        <end position="405"/>
    </location>
    <ligand>
        <name>AMP</name>
        <dbReference type="ChEBI" id="CHEBI:456215"/>
    </ligand>
</feature>
<keyword evidence="8 17" id="KW-0521">NADP</keyword>
<protein>
    <recommendedName>
        <fullName evidence="19">Bifunctional NAD(P)H-hydrate repair enzyme</fullName>
    </recommendedName>
    <alternativeName>
        <fullName evidence="19">Nicotinamide nucleotide repair protein</fullName>
    </alternativeName>
    <domain>
        <recommendedName>
            <fullName evidence="19">ADP-dependent (S)-NAD(P)H-hydrate dehydratase</fullName>
            <ecNumber evidence="19">4.2.1.136</ecNumber>
        </recommendedName>
        <alternativeName>
            <fullName evidence="19">ADP-dependent NAD(P)HX dehydratase</fullName>
        </alternativeName>
    </domain>
    <domain>
        <recommendedName>
            <fullName evidence="19">NAD(P)H-hydrate epimerase</fullName>
            <ecNumber evidence="19">5.1.99.6</ecNumber>
        </recommendedName>
    </domain>
</protein>
<evidence type="ECO:0000256" key="6">
    <source>
        <dbReference type="ARBA" id="ARBA00022741"/>
    </source>
</evidence>
<dbReference type="RefSeq" id="WP_349431452.1">
    <property type="nucleotide sequence ID" value="NZ_CP157743.1"/>
</dbReference>
<proteinExistence type="inferred from homology"/>
<feature type="binding site" evidence="17">
    <location>
        <position position="429"/>
    </location>
    <ligand>
        <name>AMP</name>
        <dbReference type="ChEBI" id="CHEBI:456215"/>
    </ligand>
</feature>
<evidence type="ECO:0000256" key="1">
    <source>
        <dbReference type="ARBA" id="ARBA00000013"/>
    </source>
</evidence>
<keyword evidence="5 18" id="KW-0479">Metal-binding</keyword>
<evidence type="ECO:0000313" key="22">
    <source>
        <dbReference type="EMBL" id="XBS19980.1"/>
    </source>
</evidence>
<feature type="binding site" evidence="17">
    <location>
        <position position="257"/>
    </location>
    <ligand>
        <name>(6S)-NADPHX</name>
        <dbReference type="ChEBI" id="CHEBI:64076"/>
    </ligand>
</feature>
<evidence type="ECO:0000256" key="10">
    <source>
        <dbReference type="ARBA" id="ARBA00023027"/>
    </source>
</evidence>
<name>A0AAU7NSL9_9GAMM</name>
<comment type="similarity">
    <text evidence="18">Belongs to the NnrE/AIBP family.</text>
</comment>
<evidence type="ECO:0000256" key="5">
    <source>
        <dbReference type="ARBA" id="ARBA00022723"/>
    </source>
</evidence>
<evidence type="ECO:0000259" key="21">
    <source>
        <dbReference type="PROSITE" id="PS51385"/>
    </source>
</evidence>
<dbReference type="InterPro" id="IPR036652">
    <property type="entry name" value="YjeF_N_dom_sf"/>
</dbReference>
<evidence type="ECO:0000256" key="9">
    <source>
        <dbReference type="ARBA" id="ARBA00022958"/>
    </source>
</evidence>
<dbReference type="PIRSF" id="PIRSF017184">
    <property type="entry name" value="Nnr"/>
    <property type="match status" value="1"/>
</dbReference>
<comment type="function">
    <text evidence="18">Catalyzes the epimerization of the S- and R-forms of NAD(P)HX, a damaged form of NAD(P)H that is a result of enzymatic or heat-dependent hydration. This is a prerequisite for the S-specific NAD(P)H-hydrate dehydratase to allow the repair of both epimers of NAD(P)HX.</text>
</comment>
<evidence type="ECO:0000256" key="16">
    <source>
        <dbReference type="ARBA" id="ARBA00049209"/>
    </source>
</evidence>
<dbReference type="SUPFAM" id="SSF64153">
    <property type="entry name" value="YjeF N-terminal domain-like"/>
    <property type="match status" value="1"/>
</dbReference>
<keyword evidence="6 17" id="KW-0547">Nucleotide-binding</keyword>
<evidence type="ECO:0000256" key="3">
    <source>
        <dbReference type="ARBA" id="ARBA00006001"/>
    </source>
</evidence>
<keyword evidence="11 18" id="KW-0413">Isomerase</keyword>
<comment type="cofactor">
    <cofactor evidence="18 19">
        <name>K(+)</name>
        <dbReference type="ChEBI" id="CHEBI:29103"/>
    </cofactor>
    <text evidence="18 19">Binds 1 potassium ion per subunit.</text>
</comment>
<evidence type="ECO:0000256" key="19">
    <source>
        <dbReference type="PIRNR" id="PIRNR017184"/>
    </source>
</evidence>
<evidence type="ECO:0000256" key="12">
    <source>
        <dbReference type="ARBA" id="ARBA00023239"/>
    </source>
</evidence>
<dbReference type="GO" id="GO:0110051">
    <property type="term" value="P:metabolite repair"/>
    <property type="evidence" value="ECO:0007669"/>
    <property type="project" value="TreeGrafter"/>
</dbReference>
<dbReference type="Pfam" id="PF01256">
    <property type="entry name" value="Carb_kinase"/>
    <property type="match status" value="1"/>
</dbReference>
<feature type="domain" description="YjeF C-terminal" evidence="20">
    <location>
        <begin position="222"/>
        <end position="487"/>
    </location>
</feature>
<evidence type="ECO:0000256" key="11">
    <source>
        <dbReference type="ARBA" id="ARBA00023235"/>
    </source>
</evidence>
<keyword evidence="10 17" id="KW-0520">NAD</keyword>
<comment type="catalytic activity">
    <reaction evidence="16 17 19">
        <text>(6S)-NADPHX + ADP = AMP + phosphate + NADPH + H(+)</text>
        <dbReference type="Rhea" id="RHEA:32235"/>
        <dbReference type="ChEBI" id="CHEBI:15378"/>
        <dbReference type="ChEBI" id="CHEBI:43474"/>
        <dbReference type="ChEBI" id="CHEBI:57783"/>
        <dbReference type="ChEBI" id="CHEBI:64076"/>
        <dbReference type="ChEBI" id="CHEBI:456215"/>
        <dbReference type="ChEBI" id="CHEBI:456216"/>
        <dbReference type="EC" id="4.2.1.136"/>
    </reaction>
</comment>
<feature type="binding site" evidence="18">
    <location>
        <position position="63"/>
    </location>
    <ligand>
        <name>K(+)</name>
        <dbReference type="ChEBI" id="CHEBI:29103"/>
    </ligand>
</feature>
<comment type="caution">
    <text evidence="18">Lacks conserved residue(s) required for the propagation of feature annotation.</text>
</comment>
<evidence type="ECO:0000256" key="4">
    <source>
        <dbReference type="ARBA" id="ARBA00009524"/>
    </source>
</evidence>
<keyword evidence="13" id="KW-0511">Multifunctional enzyme</keyword>
<evidence type="ECO:0000256" key="2">
    <source>
        <dbReference type="ARBA" id="ARBA00000909"/>
    </source>
</evidence>
<dbReference type="PROSITE" id="PS51383">
    <property type="entry name" value="YJEF_C_3"/>
    <property type="match status" value="1"/>
</dbReference>
<dbReference type="PROSITE" id="PS51385">
    <property type="entry name" value="YJEF_N"/>
    <property type="match status" value="1"/>
</dbReference>
<comment type="catalytic activity">
    <reaction evidence="1 18 19">
        <text>(6R)-NADHX = (6S)-NADHX</text>
        <dbReference type="Rhea" id="RHEA:32215"/>
        <dbReference type="ChEBI" id="CHEBI:64074"/>
        <dbReference type="ChEBI" id="CHEBI:64075"/>
        <dbReference type="EC" id="5.1.99.6"/>
    </reaction>
</comment>